<reference evidence="1 2" key="1">
    <citation type="submission" date="2018-02" db="EMBL/GenBank/DDBJ databases">
        <title>Subsurface microbial communities from deep shales in Ohio and West Virginia, USA.</title>
        <authorList>
            <person name="Wrighton K."/>
        </authorList>
    </citation>
    <scope>NUCLEOTIDE SEQUENCE [LARGE SCALE GENOMIC DNA]</scope>
    <source>
        <strain evidence="1 2">MARC-MIP3H16</strain>
    </source>
</reference>
<evidence type="ECO:0000313" key="1">
    <source>
        <dbReference type="EMBL" id="PPK61797.1"/>
    </source>
</evidence>
<evidence type="ECO:0000313" key="2">
    <source>
        <dbReference type="Proteomes" id="UP000239861"/>
    </source>
</evidence>
<name>A0AB36ZZJ0_9BACT</name>
<comment type="caution">
    <text evidence="1">The sequence shown here is derived from an EMBL/GenBank/DDBJ whole genome shotgun (WGS) entry which is preliminary data.</text>
</comment>
<dbReference type="EMBL" id="PTIW01000007">
    <property type="protein sequence ID" value="PPK61797.1"/>
    <property type="molecule type" value="Genomic_DNA"/>
</dbReference>
<accession>A0AB36ZZJ0</accession>
<proteinExistence type="predicted"/>
<dbReference type="RefSeq" id="WP_079577579.1">
    <property type="nucleotide sequence ID" value="NZ_FUYO01000006.1"/>
</dbReference>
<organism evidence="1 2">
    <name type="scientific">Malaciobacter marinus</name>
    <dbReference type="NCBI Taxonomy" id="505249"/>
    <lineage>
        <taxon>Bacteria</taxon>
        <taxon>Pseudomonadati</taxon>
        <taxon>Campylobacterota</taxon>
        <taxon>Epsilonproteobacteria</taxon>
        <taxon>Campylobacterales</taxon>
        <taxon>Arcobacteraceae</taxon>
        <taxon>Malaciobacter</taxon>
    </lineage>
</organism>
<dbReference type="Proteomes" id="UP000239861">
    <property type="component" value="Unassembled WGS sequence"/>
</dbReference>
<sequence>MIFILFFGFIIVLLVGLNIYDNINLNKLEEFIKKQDCQMYIYSKGSYKAICQNKVLVLKNSFEIDLDKNRVEILYKDIKKTKIEQNSILINNTKLDFKEKNSLEKFYNLLQDKLNNE</sequence>
<gene>
    <name evidence="1" type="ORF">B0F89_10733</name>
</gene>
<protein>
    <submittedName>
        <fullName evidence="1">Uncharacterized protein</fullName>
    </submittedName>
</protein>
<dbReference type="AlphaFoldDB" id="A0AB36ZZJ0"/>